<comment type="caution">
    <text evidence="18">The sequence shown here is derived from an EMBL/GenBank/DDBJ whole genome shotgun (WGS) entry which is preliminary data.</text>
</comment>
<evidence type="ECO:0000313" key="18">
    <source>
        <dbReference type="EMBL" id="OGZ61373.1"/>
    </source>
</evidence>
<keyword evidence="11 16" id="KW-0472">Membrane</keyword>
<dbReference type="InterPro" id="IPR027417">
    <property type="entry name" value="P-loop_NTPase"/>
</dbReference>
<feature type="compositionally biased region" description="Acidic residues" evidence="15">
    <location>
        <begin position="690"/>
        <end position="702"/>
    </location>
</feature>
<keyword evidence="7" id="KW-0159">Chromosome partition</keyword>
<dbReference type="SUPFAM" id="SSF52540">
    <property type="entry name" value="P-loop containing nucleoside triphosphate hydrolases"/>
    <property type="match status" value="1"/>
</dbReference>
<keyword evidence="3" id="KW-1003">Cell membrane</keyword>
<dbReference type="Proteomes" id="UP000176770">
    <property type="component" value="Unassembled WGS sequence"/>
</dbReference>
<reference evidence="18 19" key="1">
    <citation type="journal article" date="2016" name="Nat. Commun.">
        <title>Thousands of microbial genomes shed light on interconnected biogeochemical processes in an aquifer system.</title>
        <authorList>
            <person name="Anantharaman K."/>
            <person name="Brown C.T."/>
            <person name="Hug L.A."/>
            <person name="Sharon I."/>
            <person name="Castelle C.J."/>
            <person name="Probst A.J."/>
            <person name="Thomas B.C."/>
            <person name="Singh A."/>
            <person name="Wilkins M.J."/>
            <person name="Karaoz U."/>
            <person name="Brodie E.L."/>
            <person name="Williams K.H."/>
            <person name="Hubbard S.S."/>
            <person name="Banfield J.F."/>
        </authorList>
    </citation>
    <scope>NUCLEOTIDE SEQUENCE [LARGE SCALE GENOMIC DNA]</scope>
</reference>
<evidence type="ECO:0000256" key="4">
    <source>
        <dbReference type="ARBA" id="ARBA00022618"/>
    </source>
</evidence>
<accession>A0A1G2HFW7</accession>
<dbReference type="GO" id="GO:0005524">
    <property type="term" value="F:ATP binding"/>
    <property type="evidence" value="ECO:0007669"/>
    <property type="project" value="UniProtKB-UniRule"/>
</dbReference>
<protein>
    <recommendedName>
        <fullName evidence="17">FtsK domain-containing protein</fullName>
    </recommendedName>
</protein>
<dbReference type="InterPro" id="IPR003593">
    <property type="entry name" value="AAA+_ATPase"/>
</dbReference>
<dbReference type="Pfam" id="PF17854">
    <property type="entry name" value="FtsK_alpha"/>
    <property type="match status" value="1"/>
</dbReference>
<dbReference type="PANTHER" id="PTHR22683:SF41">
    <property type="entry name" value="DNA TRANSLOCASE FTSK"/>
    <property type="match status" value="1"/>
</dbReference>
<dbReference type="Pfam" id="PF01580">
    <property type="entry name" value="FtsK_SpoIIIE"/>
    <property type="match status" value="1"/>
</dbReference>
<feature type="region of interest" description="Disordered" evidence="15">
    <location>
        <begin position="678"/>
        <end position="702"/>
    </location>
</feature>
<gene>
    <name evidence="18" type="ORF">A3F94_02230</name>
</gene>
<evidence type="ECO:0000256" key="16">
    <source>
        <dbReference type="SAM" id="Phobius"/>
    </source>
</evidence>
<dbReference type="PANTHER" id="PTHR22683">
    <property type="entry name" value="SPORULATION PROTEIN RELATED"/>
    <property type="match status" value="1"/>
</dbReference>
<evidence type="ECO:0000256" key="12">
    <source>
        <dbReference type="ARBA" id="ARBA00023306"/>
    </source>
</evidence>
<comment type="subcellular location">
    <subcellularLocation>
        <location evidence="1">Cell membrane</location>
        <topology evidence="1">Multi-pass membrane protein</topology>
    </subcellularLocation>
</comment>
<keyword evidence="8 14" id="KW-0067">ATP-binding</keyword>
<evidence type="ECO:0000256" key="3">
    <source>
        <dbReference type="ARBA" id="ARBA00022475"/>
    </source>
</evidence>
<dbReference type="Gene3D" id="3.40.50.300">
    <property type="entry name" value="P-loop containing nucleotide triphosphate hydrolases"/>
    <property type="match status" value="1"/>
</dbReference>
<dbReference type="CDD" id="cd01127">
    <property type="entry name" value="TrwB_TraG_TraD_VirD4"/>
    <property type="match status" value="1"/>
</dbReference>
<evidence type="ECO:0000256" key="2">
    <source>
        <dbReference type="ARBA" id="ARBA00006474"/>
    </source>
</evidence>
<dbReference type="STRING" id="1802165.A3F94_02230"/>
<feature type="domain" description="FtsK" evidence="17">
    <location>
        <begin position="355"/>
        <end position="546"/>
    </location>
</feature>
<dbReference type="InterPro" id="IPR036388">
    <property type="entry name" value="WH-like_DNA-bd_sf"/>
</dbReference>
<dbReference type="Pfam" id="PF13491">
    <property type="entry name" value="FtsK_4TM"/>
    <property type="match status" value="1"/>
</dbReference>
<name>A0A1G2HFW7_9BACT</name>
<dbReference type="AlphaFoldDB" id="A0A1G2HFW7"/>
<evidence type="ECO:0000259" key="17">
    <source>
        <dbReference type="PROSITE" id="PS50901"/>
    </source>
</evidence>
<proteinExistence type="inferred from homology"/>
<dbReference type="InterPro" id="IPR041027">
    <property type="entry name" value="FtsK_alpha"/>
</dbReference>
<dbReference type="InterPro" id="IPR002543">
    <property type="entry name" value="FtsK_dom"/>
</dbReference>
<dbReference type="EMBL" id="MHOK01000024">
    <property type="protein sequence ID" value="OGZ61373.1"/>
    <property type="molecule type" value="Genomic_DNA"/>
</dbReference>
<dbReference type="InterPro" id="IPR036390">
    <property type="entry name" value="WH_DNA-bd_sf"/>
</dbReference>
<evidence type="ECO:0000256" key="1">
    <source>
        <dbReference type="ARBA" id="ARBA00004651"/>
    </source>
</evidence>
<comment type="similarity">
    <text evidence="2">Belongs to the FtsK/SpoIIIE/SftA family.</text>
</comment>
<dbReference type="Gene3D" id="3.30.980.40">
    <property type="match status" value="1"/>
</dbReference>
<feature type="transmembrane region" description="Helical" evidence="16">
    <location>
        <begin position="42"/>
        <end position="62"/>
    </location>
</feature>
<keyword evidence="10" id="KW-0238">DNA-binding</keyword>
<evidence type="ECO:0000256" key="15">
    <source>
        <dbReference type="SAM" id="MobiDB-lite"/>
    </source>
</evidence>
<dbReference type="SMART" id="SM00843">
    <property type="entry name" value="Ftsk_gamma"/>
    <property type="match status" value="1"/>
</dbReference>
<feature type="transmembrane region" description="Helical" evidence="16">
    <location>
        <begin position="110"/>
        <end position="137"/>
    </location>
</feature>
<dbReference type="GO" id="GO:0003677">
    <property type="term" value="F:DNA binding"/>
    <property type="evidence" value="ECO:0007669"/>
    <property type="project" value="UniProtKB-KW"/>
</dbReference>
<keyword evidence="6 14" id="KW-0547">Nucleotide-binding</keyword>
<dbReference type="PROSITE" id="PS50901">
    <property type="entry name" value="FTSK"/>
    <property type="match status" value="1"/>
</dbReference>
<evidence type="ECO:0000256" key="5">
    <source>
        <dbReference type="ARBA" id="ARBA00022692"/>
    </source>
</evidence>
<evidence type="ECO:0000256" key="13">
    <source>
        <dbReference type="ARBA" id="ARBA00025923"/>
    </source>
</evidence>
<evidence type="ECO:0000256" key="14">
    <source>
        <dbReference type="PROSITE-ProRule" id="PRU00289"/>
    </source>
</evidence>
<organism evidence="18 19">
    <name type="scientific">Candidatus Spechtbacteria bacterium RIFCSPLOWO2_12_FULL_38_22</name>
    <dbReference type="NCBI Taxonomy" id="1802165"/>
    <lineage>
        <taxon>Bacteria</taxon>
        <taxon>Candidatus Spechtiibacteriota</taxon>
    </lineage>
</organism>
<dbReference type="InterPro" id="IPR050206">
    <property type="entry name" value="FtsK/SpoIIIE/SftA"/>
</dbReference>
<evidence type="ECO:0000256" key="11">
    <source>
        <dbReference type="ARBA" id="ARBA00023136"/>
    </source>
</evidence>
<dbReference type="GO" id="GO:0051301">
    <property type="term" value="P:cell division"/>
    <property type="evidence" value="ECO:0007669"/>
    <property type="project" value="UniProtKB-KW"/>
</dbReference>
<evidence type="ECO:0000256" key="8">
    <source>
        <dbReference type="ARBA" id="ARBA00022840"/>
    </source>
</evidence>
<evidence type="ECO:0000256" key="9">
    <source>
        <dbReference type="ARBA" id="ARBA00022989"/>
    </source>
</evidence>
<feature type="transmembrane region" description="Helical" evidence="16">
    <location>
        <begin position="369"/>
        <end position="391"/>
    </location>
</feature>
<comment type="subunit">
    <text evidence="13">Homohexamer. Forms a ring that surrounds DNA.</text>
</comment>
<dbReference type="SMART" id="SM00382">
    <property type="entry name" value="AAA"/>
    <property type="match status" value="1"/>
</dbReference>
<dbReference type="Pfam" id="PF09397">
    <property type="entry name" value="FtsK_gamma"/>
    <property type="match status" value="1"/>
</dbReference>
<keyword evidence="12" id="KW-0131">Cell cycle</keyword>
<dbReference type="InterPro" id="IPR018541">
    <property type="entry name" value="Ftsk_gamma"/>
</dbReference>
<dbReference type="Gene3D" id="1.10.10.10">
    <property type="entry name" value="Winged helix-like DNA-binding domain superfamily/Winged helix DNA-binding domain"/>
    <property type="match status" value="1"/>
</dbReference>
<dbReference type="InterPro" id="IPR025199">
    <property type="entry name" value="FtsK_4TM"/>
</dbReference>
<keyword evidence="4" id="KW-0132">Cell division</keyword>
<evidence type="ECO:0000256" key="10">
    <source>
        <dbReference type="ARBA" id="ARBA00023125"/>
    </source>
</evidence>
<evidence type="ECO:0000256" key="7">
    <source>
        <dbReference type="ARBA" id="ARBA00022829"/>
    </source>
</evidence>
<feature type="transmembrane region" description="Helical" evidence="16">
    <location>
        <begin position="69"/>
        <end position="90"/>
    </location>
</feature>
<feature type="binding site" evidence="14">
    <location>
        <begin position="372"/>
        <end position="379"/>
    </location>
    <ligand>
        <name>ATP</name>
        <dbReference type="ChEBI" id="CHEBI:30616"/>
    </ligand>
</feature>
<dbReference type="GO" id="GO:0007059">
    <property type="term" value="P:chromosome segregation"/>
    <property type="evidence" value="ECO:0007669"/>
    <property type="project" value="UniProtKB-KW"/>
</dbReference>
<evidence type="ECO:0000313" key="19">
    <source>
        <dbReference type="Proteomes" id="UP000176770"/>
    </source>
</evidence>
<dbReference type="GO" id="GO:0005886">
    <property type="term" value="C:plasma membrane"/>
    <property type="evidence" value="ECO:0007669"/>
    <property type="project" value="UniProtKB-SubCell"/>
</dbReference>
<feature type="compositionally biased region" description="Basic and acidic residues" evidence="15">
    <location>
        <begin position="679"/>
        <end position="689"/>
    </location>
</feature>
<sequence>MTKGIWAIIMASLSILSVLSFFGKAGSFGSLIKGVLIFVSGWGMYIAPVLFLVVSVLLIFSWERNTNKAIVFSTLLFFSSILGIFALTSSTREEAIIRGGYWGHLFSLPLNGFLGTVGAYVVLFALVVISIILGFHLKMGEILFNIRENRKLKKGALEIKVGGEKIKEKIEKVEKIDNEGGAVAIKDYQDVQKDERAKVNKDKESKKDFFVASLQDTRFKDFKLPTLALLEQETGKPTSGDIIANANIIKRTLQNFGMDVEMGEVNVGPTVTQYTLKPAEGVKLSRITALNNDLSLALAAHPIRIEAPIPGKSFVGIEIPNKLSSQVRLGSLLDNSEFMENRGNLVLALGRDVKGSPVYADLSRMPHMLVAGATGSGKTIALNALILSLLFRNPPQLLRFILIDPKRVEFPVYSGIPHLLAPIIVDNNKAVNALKWSVGEMERRFEVLSQARVRDIHGYNSDKKVIKNSEQLPFIIIIIDELADLMSSKGREVEALIIRVAQMARAVGIHLVLATQRPSVEIITGLIKANITARMAFQVGSHVDSRTILDMGGAEKLLGSGDMLFLSPEKSKPFRVQGAYISEKEVKRVAEHLRSQNTAIEGEKLEDLNSKKTTETIDFDNMEIDADDELLQEAKDLIIKQGKASASYLQRRLRIGYARAARLLDILEDAGIVGPADGAKPRDVYVSHDEDNEDEYGDIPLV</sequence>
<keyword evidence="9 16" id="KW-1133">Transmembrane helix</keyword>
<evidence type="ECO:0000256" key="6">
    <source>
        <dbReference type="ARBA" id="ARBA00022741"/>
    </source>
</evidence>
<dbReference type="SUPFAM" id="SSF46785">
    <property type="entry name" value="Winged helix' DNA-binding domain"/>
    <property type="match status" value="1"/>
</dbReference>
<keyword evidence="5 16" id="KW-0812">Transmembrane</keyword>
<feature type="transmembrane region" description="Helical" evidence="16">
    <location>
        <begin position="5"/>
        <end position="22"/>
    </location>
</feature>